<gene>
    <name evidence="3" type="ORF">IscW_ISCW017064</name>
</gene>
<evidence type="ECO:0007829" key="6">
    <source>
        <dbReference type="PeptideAtlas" id="B7P7X5"/>
    </source>
</evidence>
<dbReference type="VEuPathDB" id="VectorBase:ISCI017064"/>
<dbReference type="VEuPathDB" id="VectorBase:ISCP_036043"/>
<keyword evidence="2" id="KW-0472">Membrane</keyword>
<dbReference type="EnsemblMetazoa" id="ISCW017064-RA">
    <property type="protein sequence ID" value="ISCW017064-PA"/>
    <property type="gene ID" value="ISCW017064"/>
</dbReference>
<feature type="transmembrane region" description="Helical" evidence="2">
    <location>
        <begin position="20"/>
        <end position="41"/>
    </location>
</feature>
<dbReference type="PaxDb" id="6945-B7P7X5"/>
<dbReference type="AlphaFoldDB" id="B7P7X5"/>
<feature type="region of interest" description="Disordered" evidence="1">
    <location>
        <begin position="120"/>
        <end position="195"/>
    </location>
</feature>
<reference evidence="4" key="2">
    <citation type="submission" date="2020-05" db="UniProtKB">
        <authorList>
            <consortium name="EnsemblMetazoa"/>
        </authorList>
    </citation>
    <scope>IDENTIFICATION</scope>
    <source>
        <strain evidence="4">wikel</strain>
    </source>
</reference>
<evidence type="ECO:0000313" key="5">
    <source>
        <dbReference type="Proteomes" id="UP000001555"/>
    </source>
</evidence>
<name>B7P7X5_IXOSC</name>
<dbReference type="HOGENOM" id="CLU_1284545_0_0_1"/>
<dbReference type="EMBL" id="DS654280">
    <property type="protein sequence ID" value="EEC02697.1"/>
    <property type="molecule type" value="Genomic_DNA"/>
</dbReference>
<feature type="compositionally biased region" description="Gly residues" evidence="1">
    <location>
        <begin position="122"/>
        <end position="148"/>
    </location>
</feature>
<feature type="compositionally biased region" description="Acidic residues" evidence="1">
    <location>
        <begin position="158"/>
        <end position="169"/>
    </location>
</feature>
<sequence length="215" mass="21848">MNSAMPRRPSSHGNLYKACAFGSAFGVLFLLPLGLSLFAYYRRHRTAKASRKLGHFEVTGDTDNLIANVEEGVPCEEMFPAQGSHMGTSRARDSQLLEELCSVGRNPAYVCSRPAAKSEAVGGAGGGAGPSSGVHGGGISGPGSGAGRGSALANDAGSSDEEEEEEDVDPASTVPSTPKAAEEGKGGLAGSATAEARTPVPLVDYILNVVGLTAV</sequence>
<dbReference type="EMBL" id="ABJB010239283">
    <property type="status" value="NOT_ANNOTATED_CDS"/>
    <property type="molecule type" value="Genomic_DNA"/>
</dbReference>
<accession>B7P7X5</accession>
<dbReference type="InParanoid" id="B7P7X5"/>
<dbReference type="STRING" id="6945.B7P7X5"/>
<dbReference type="VEuPathDB" id="VectorBase:ISCW017064"/>
<keyword evidence="2" id="KW-1133">Transmembrane helix</keyword>
<dbReference type="EMBL" id="ABJB011109148">
    <property type="status" value="NOT_ANNOTATED_CDS"/>
    <property type="molecule type" value="Genomic_DNA"/>
</dbReference>
<evidence type="ECO:0000313" key="4">
    <source>
        <dbReference type="EnsemblMetazoa" id="ISCW017064-PA"/>
    </source>
</evidence>
<protein>
    <submittedName>
        <fullName evidence="3 4">Uncharacterized protein</fullName>
    </submittedName>
</protein>
<dbReference type="OrthoDB" id="6486698at2759"/>
<dbReference type="Proteomes" id="UP000001555">
    <property type="component" value="Unassembled WGS sequence"/>
</dbReference>
<evidence type="ECO:0000256" key="2">
    <source>
        <dbReference type="SAM" id="Phobius"/>
    </source>
</evidence>
<evidence type="ECO:0000256" key="1">
    <source>
        <dbReference type="SAM" id="MobiDB-lite"/>
    </source>
</evidence>
<keyword evidence="6" id="KW-1267">Proteomics identification</keyword>
<keyword evidence="5" id="KW-1185">Reference proteome</keyword>
<proteinExistence type="evidence at protein level"/>
<evidence type="ECO:0000313" key="3">
    <source>
        <dbReference type="EMBL" id="EEC02697.1"/>
    </source>
</evidence>
<organism>
    <name type="scientific">Ixodes scapularis</name>
    <name type="common">Black-legged tick</name>
    <name type="synonym">Deer tick</name>
    <dbReference type="NCBI Taxonomy" id="6945"/>
    <lineage>
        <taxon>Eukaryota</taxon>
        <taxon>Metazoa</taxon>
        <taxon>Ecdysozoa</taxon>
        <taxon>Arthropoda</taxon>
        <taxon>Chelicerata</taxon>
        <taxon>Arachnida</taxon>
        <taxon>Acari</taxon>
        <taxon>Parasitiformes</taxon>
        <taxon>Ixodida</taxon>
        <taxon>Ixodoidea</taxon>
        <taxon>Ixodidae</taxon>
        <taxon>Ixodinae</taxon>
        <taxon>Ixodes</taxon>
    </lineage>
</organism>
<keyword evidence="2" id="KW-0812">Transmembrane</keyword>
<dbReference type="EMBL" id="ABJB010270410">
    <property type="status" value="NOT_ANNOTATED_CDS"/>
    <property type="molecule type" value="Genomic_DNA"/>
</dbReference>
<reference evidence="3 5" key="1">
    <citation type="submission" date="2008-03" db="EMBL/GenBank/DDBJ databases">
        <title>Annotation of Ixodes scapularis.</title>
        <authorList>
            <consortium name="Ixodes scapularis Genome Project Consortium"/>
            <person name="Caler E."/>
            <person name="Hannick L.I."/>
            <person name="Bidwell S."/>
            <person name="Joardar V."/>
            <person name="Thiagarajan M."/>
            <person name="Amedeo P."/>
            <person name="Galinsky K.J."/>
            <person name="Schobel S."/>
            <person name="Inman J."/>
            <person name="Hostetler J."/>
            <person name="Miller J."/>
            <person name="Hammond M."/>
            <person name="Megy K."/>
            <person name="Lawson D."/>
            <person name="Kodira C."/>
            <person name="Sutton G."/>
            <person name="Meyer J."/>
            <person name="Hill C.A."/>
            <person name="Birren B."/>
            <person name="Nene V."/>
            <person name="Collins F."/>
            <person name="Alarcon-Chaidez F."/>
            <person name="Wikel S."/>
            <person name="Strausberg R."/>
        </authorList>
    </citation>
    <scope>NUCLEOTIDE SEQUENCE [LARGE SCALE GENOMIC DNA]</scope>
    <source>
        <strain evidence="5">Wikel</strain>
        <strain evidence="3">Wikel colony</strain>
    </source>
</reference>